<sequence>MIAAAVLNYGVSGIAATMLVGAFTAARLSDRVPVGGCICVSFVFLCVCVAPMLFAYGPGASRGASYALVFVANAVMSLPFPIIDALLLGFVYAKAPTSMQGRIAVSLTVPAQAFAAFSSASAGALLPVLGFRGTIAVFLATLALSTVMVLCSARIRRIPRADGWDTAEL</sequence>
<name>A0A2N3QYP9_9BIFI</name>
<feature type="transmembrane region" description="Helical" evidence="1">
    <location>
        <begin position="66"/>
        <end position="91"/>
    </location>
</feature>
<proteinExistence type="predicted"/>
<evidence type="ECO:0000256" key="1">
    <source>
        <dbReference type="SAM" id="Phobius"/>
    </source>
</evidence>
<dbReference type="Proteomes" id="UP000233783">
    <property type="component" value="Unassembled WGS sequence"/>
</dbReference>
<organism evidence="2 3">
    <name type="scientific">Bifidobacterium pseudolongum subsp. globosum</name>
    <dbReference type="NCBI Taxonomy" id="1690"/>
    <lineage>
        <taxon>Bacteria</taxon>
        <taxon>Bacillati</taxon>
        <taxon>Actinomycetota</taxon>
        <taxon>Actinomycetes</taxon>
        <taxon>Bifidobacteriales</taxon>
        <taxon>Bifidobacteriaceae</taxon>
        <taxon>Bifidobacterium</taxon>
    </lineage>
</organism>
<accession>A0A2N3QYP9</accession>
<feature type="transmembrane region" description="Helical" evidence="1">
    <location>
        <begin position="6"/>
        <end position="25"/>
    </location>
</feature>
<dbReference type="AlphaFoldDB" id="A0A2N3QYP9"/>
<feature type="transmembrane region" description="Helical" evidence="1">
    <location>
        <begin position="32"/>
        <end position="54"/>
    </location>
</feature>
<keyword evidence="1" id="KW-1133">Transmembrane helix</keyword>
<dbReference type="SUPFAM" id="SSF103473">
    <property type="entry name" value="MFS general substrate transporter"/>
    <property type="match status" value="1"/>
</dbReference>
<evidence type="ECO:0000313" key="2">
    <source>
        <dbReference type="EMBL" id="PKU98325.1"/>
    </source>
</evidence>
<gene>
    <name evidence="2" type="ORF">CQR56_0319</name>
</gene>
<keyword evidence="1" id="KW-0812">Transmembrane</keyword>
<dbReference type="InterPro" id="IPR036259">
    <property type="entry name" value="MFS_trans_sf"/>
</dbReference>
<protein>
    <submittedName>
        <fullName evidence="2">Major facilitator transporter</fullName>
    </submittedName>
</protein>
<dbReference type="EMBL" id="PCHB01000004">
    <property type="protein sequence ID" value="PKU98325.1"/>
    <property type="molecule type" value="Genomic_DNA"/>
</dbReference>
<feature type="transmembrane region" description="Helical" evidence="1">
    <location>
        <begin position="103"/>
        <end position="125"/>
    </location>
</feature>
<reference evidence="2 3" key="1">
    <citation type="submission" date="2017-10" db="EMBL/GenBank/DDBJ databases">
        <title>Bifidobacterium genomics.</title>
        <authorList>
            <person name="Lugli G.A."/>
            <person name="Milani C."/>
            <person name="Mancabelli L."/>
        </authorList>
    </citation>
    <scope>NUCLEOTIDE SEQUENCE [LARGE SCALE GENOMIC DNA]</scope>
    <source>
        <strain evidence="2 3">1744B</strain>
    </source>
</reference>
<evidence type="ECO:0000313" key="3">
    <source>
        <dbReference type="Proteomes" id="UP000233783"/>
    </source>
</evidence>
<comment type="caution">
    <text evidence="2">The sequence shown here is derived from an EMBL/GenBank/DDBJ whole genome shotgun (WGS) entry which is preliminary data.</text>
</comment>
<keyword evidence="1" id="KW-0472">Membrane</keyword>
<feature type="transmembrane region" description="Helical" evidence="1">
    <location>
        <begin position="131"/>
        <end position="151"/>
    </location>
</feature>